<comment type="caution">
    <text evidence="2">The sequence shown here is derived from an EMBL/GenBank/DDBJ whole genome shotgun (WGS) entry which is preliminary data.</text>
</comment>
<sequence>MGTEQDMICCNCTHLVARPIPVEPEEAEIVPEACPISQDAPETTTSVRPKVLSTPSSSGHSHVIRCGQSC</sequence>
<evidence type="ECO:0000313" key="3">
    <source>
        <dbReference type="Proteomes" id="UP000735302"/>
    </source>
</evidence>
<dbReference type="AlphaFoldDB" id="A0AAV4AB71"/>
<evidence type="ECO:0000256" key="1">
    <source>
        <dbReference type="SAM" id="MobiDB-lite"/>
    </source>
</evidence>
<gene>
    <name evidence="2" type="ORF">PoB_003075200</name>
</gene>
<feature type="region of interest" description="Disordered" evidence="1">
    <location>
        <begin position="37"/>
        <end position="61"/>
    </location>
</feature>
<dbReference type="EMBL" id="BLXT01003738">
    <property type="protein sequence ID" value="GFO04247.1"/>
    <property type="molecule type" value="Genomic_DNA"/>
</dbReference>
<accession>A0AAV4AB71</accession>
<dbReference type="Proteomes" id="UP000735302">
    <property type="component" value="Unassembled WGS sequence"/>
</dbReference>
<keyword evidence="3" id="KW-1185">Reference proteome</keyword>
<organism evidence="2 3">
    <name type="scientific">Plakobranchus ocellatus</name>
    <dbReference type="NCBI Taxonomy" id="259542"/>
    <lineage>
        <taxon>Eukaryota</taxon>
        <taxon>Metazoa</taxon>
        <taxon>Spiralia</taxon>
        <taxon>Lophotrochozoa</taxon>
        <taxon>Mollusca</taxon>
        <taxon>Gastropoda</taxon>
        <taxon>Heterobranchia</taxon>
        <taxon>Euthyneura</taxon>
        <taxon>Panpulmonata</taxon>
        <taxon>Sacoglossa</taxon>
        <taxon>Placobranchoidea</taxon>
        <taxon>Plakobranchidae</taxon>
        <taxon>Plakobranchus</taxon>
    </lineage>
</organism>
<protein>
    <submittedName>
        <fullName evidence="2">Uncharacterized protein</fullName>
    </submittedName>
</protein>
<evidence type="ECO:0000313" key="2">
    <source>
        <dbReference type="EMBL" id="GFO04247.1"/>
    </source>
</evidence>
<reference evidence="2 3" key="1">
    <citation type="journal article" date="2021" name="Elife">
        <title>Chloroplast acquisition without the gene transfer in kleptoplastic sea slugs, Plakobranchus ocellatus.</title>
        <authorList>
            <person name="Maeda T."/>
            <person name="Takahashi S."/>
            <person name="Yoshida T."/>
            <person name="Shimamura S."/>
            <person name="Takaki Y."/>
            <person name="Nagai Y."/>
            <person name="Toyoda A."/>
            <person name="Suzuki Y."/>
            <person name="Arimoto A."/>
            <person name="Ishii H."/>
            <person name="Satoh N."/>
            <person name="Nishiyama T."/>
            <person name="Hasebe M."/>
            <person name="Maruyama T."/>
            <person name="Minagawa J."/>
            <person name="Obokata J."/>
            <person name="Shigenobu S."/>
        </authorList>
    </citation>
    <scope>NUCLEOTIDE SEQUENCE [LARGE SCALE GENOMIC DNA]</scope>
</reference>
<feature type="compositionally biased region" description="Polar residues" evidence="1">
    <location>
        <begin position="40"/>
        <end position="60"/>
    </location>
</feature>
<proteinExistence type="predicted"/>
<name>A0AAV4AB71_9GAST</name>